<proteinExistence type="predicted"/>
<reference evidence="1 2" key="1">
    <citation type="journal article" date="2023" name="Nucleic Acids Res.">
        <title>The hologenome of Daphnia magna reveals possible DNA methylation and microbiome-mediated evolution of the host genome.</title>
        <authorList>
            <person name="Chaturvedi A."/>
            <person name="Li X."/>
            <person name="Dhandapani V."/>
            <person name="Marshall H."/>
            <person name="Kissane S."/>
            <person name="Cuenca-Cambronero M."/>
            <person name="Asole G."/>
            <person name="Calvet F."/>
            <person name="Ruiz-Romero M."/>
            <person name="Marangio P."/>
            <person name="Guigo R."/>
            <person name="Rago D."/>
            <person name="Mirbahai L."/>
            <person name="Eastwood N."/>
            <person name="Colbourne J.K."/>
            <person name="Zhou J."/>
            <person name="Mallon E."/>
            <person name="Orsini L."/>
        </authorList>
    </citation>
    <scope>NUCLEOTIDE SEQUENCE [LARGE SCALE GENOMIC DNA]</scope>
    <source>
        <strain evidence="1">LRV0_1</strain>
    </source>
</reference>
<comment type="caution">
    <text evidence="1">The sequence shown here is derived from an EMBL/GenBank/DDBJ whole genome shotgun (WGS) entry which is preliminary data.</text>
</comment>
<name>A0ABQ9ZVQ3_9CRUS</name>
<evidence type="ECO:0000313" key="1">
    <source>
        <dbReference type="EMBL" id="KAK4017000.1"/>
    </source>
</evidence>
<keyword evidence="2" id="KW-1185">Reference proteome</keyword>
<dbReference type="Proteomes" id="UP001234178">
    <property type="component" value="Unassembled WGS sequence"/>
</dbReference>
<gene>
    <name evidence="1" type="ORF">OUZ56_031958</name>
</gene>
<accession>A0ABQ9ZVQ3</accession>
<organism evidence="1 2">
    <name type="scientific">Daphnia magna</name>
    <dbReference type="NCBI Taxonomy" id="35525"/>
    <lineage>
        <taxon>Eukaryota</taxon>
        <taxon>Metazoa</taxon>
        <taxon>Ecdysozoa</taxon>
        <taxon>Arthropoda</taxon>
        <taxon>Crustacea</taxon>
        <taxon>Branchiopoda</taxon>
        <taxon>Diplostraca</taxon>
        <taxon>Cladocera</taxon>
        <taxon>Anomopoda</taxon>
        <taxon>Daphniidae</taxon>
        <taxon>Daphnia</taxon>
    </lineage>
</organism>
<dbReference type="EMBL" id="JAOYFB010000005">
    <property type="protein sequence ID" value="KAK4017000.1"/>
    <property type="molecule type" value="Genomic_DNA"/>
</dbReference>
<sequence>MSANVAAKRDQATKAFKDFPASTAGSASVCAYFEYATTPNGSLSLCIRISNASETNGRDGGLTLLACRAFPLVQFHLTCCCCSGCARSFVRLFPLKRRLATPTPTFSTINQ</sequence>
<protein>
    <submittedName>
        <fullName evidence="1">Uncharacterized protein</fullName>
    </submittedName>
</protein>
<evidence type="ECO:0000313" key="2">
    <source>
        <dbReference type="Proteomes" id="UP001234178"/>
    </source>
</evidence>